<evidence type="ECO:0000256" key="1">
    <source>
        <dbReference type="SAM" id="Phobius"/>
    </source>
</evidence>
<keyword evidence="3" id="KW-1185">Reference proteome</keyword>
<evidence type="ECO:0000313" key="3">
    <source>
        <dbReference type="Proteomes" id="UP001524570"/>
    </source>
</evidence>
<gene>
    <name evidence="2" type="ORF">NP589_07510</name>
</gene>
<dbReference type="RefSeq" id="WP_256606416.1">
    <property type="nucleotide sequence ID" value="NZ_JANIBL010000017.1"/>
</dbReference>
<feature type="transmembrane region" description="Helical" evidence="1">
    <location>
        <begin position="198"/>
        <end position="217"/>
    </location>
</feature>
<reference evidence="2 3" key="1">
    <citation type="submission" date="2022-07" db="EMBL/GenBank/DDBJ databases">
        <title>Methylomonas rivi sp. nov., Methylomonas rosea sp. nov., Methylomonas aureus sp. nov. and Methylomonas subterranea sp. nov., four novel methanotrophs isolated from a freshwater creek and the deep terrestrial subsurface.</title>
        <authorList>
            <person name="Abin C."/>
            <person name="Sankaranarayanan K."/>
            <person name="Garner C."/>
            <person name="Sindelar R."/>
            <person name="Kotary K."/>
            <person name="Garner R."/>
            <person name="Barclay S."/>
            <person name="Lawson P."/>
            <person name="Krumholz L."/>
        </authorList>
    </citation>
    <scope>NUCLEOTIDE SEQUENCE [LARGE SCALE GENOMIC DNA]</scope>
    <source>
        <strain evidence="2 3">WSC-7</strain>
    </source>
</reference>
<protein>
    <submittedName>
        <fullName evidence="2">VPLPA-CTERM sorting domain-containing protein</fullName>
    </submittedName>
</protein>
<organism evidence="2 3">
    <name type="scientific">Methylomonas rosea</name>
    <dbReference type="NCBI Taxonomy" id="2952227"/>
    <lineage>
        <taxon>Bacteria</taxon>
        <taxon>Pseudomonadati</taxon>
        <taxon>Pseudomonadota</taxon>
        <taxon>Gammaproteobacteria</taxon>
        <taxon>Methylococcales</taxon>
        <taxon>Methylococcaceae</taxon>
        <taxon>Methylomonas</taxon>
    </lineage>
</organism>
<keyword evidence="1" id="KW-0812">Transmembrane</keyword>
<proteinExistence type="predicted"/>
<keyword evidence="1" id="KW-0472">Membrane</keyword>
<accession>A0ABT1TR76</accession>
<dbReference type="EMBL" id="JANIBL010000017">
    <property type="protein sequence ID" value="MCQ8117267.1"/>
    <property type="molecule type" value="Genomic_DNA"/>
</dbReference>
<keyword evidence="1" id="KW-1133">Transmembrane helix</keyword>
<dbReference type="Proteomes" id="UP001524570">
    <property type="component" value="Unassembled WGS sequence"/>
</dbReference>
<comment type="caution">
    <text evidence="2">The sequence shown here is derived from an EMBL/GenBank/DDBJ whole genome shotgun (WGS) entry which is preliminary data.</text>
</comment>
<sequence length="228" mass="24316">MKFDFKTTVVILGLLLPGIKNDAFASIDFSNQASLTFALDGAYAGLQANGSFNQEIILPGDDNGGTVTATNQDLSSLDLDQAYQFAVTGSVADGSISANHVGHYTFNFTNNSTNTYSILLSIPYVLSATTNGIDSSLSLVFSDDVDIFDEIYFSASVFGNSNVENIGTLSRSFTLSANQQKNFYVDLTSTADIYAAPVPLPAAVWSFLAGLFGILGIKKRKQESAKHA</sequence>
<evidence type="ECO:0000313" key="2">
    <source>
        <dbReference type="EMBL" id="MCQ8117267.1"/>
    </source>
</evidence>
<name>A0ABT1TR76_9GAMM</name>